<dbReference type="GO" id="GO:0005886">
    <property type="term" value="C:plasma membrane"/>
    <property type="evidence" value="ECO:0007669"/>
    <property type="project" value="UniProtKB-SubCell"/>
</dbReference>
<keyword evidence="5 7" id="KW-1133">Transmembrane helix</keyword>
<gene>
    <name evidence="9" type="primary">sapB_3</name>
    <name evidence="9" type="ORF">NCTC13652_01794</name>
</gene>
<dbReference type="Pfam" id="PF02308">
    <property type="entry name" value="MgtC"/>
    <property type="match status" value="1"/>
</dbReference>
<dbReference type="PANTHER" id="PTHR33778:SF1">
    <property type="entry name" value="MAGNESIUM TRANSPORTER YHID-RELATED"/>
    <property type="match status" value="1"/>
</dbReference>
<dbReference type="PANTHER" id="PTHR33778">
    <property type="entry name" value="PROTEIN MGTC"/>
    <property type="match status" value="1"/>
</dbReference>
<dbReference type="Proteomes" id="UP000277858">
    <property type="component" value="Chromosome"/>
</dbReference>
<dbReference type="InterPro" id="IPR049177">
    <property type="entry name" value="MgtC_SapB_SrpB_YhiD_N"/>
</dbReference>
<feature type="transmembrane region" description="Helical" evidence="7">
    <location>
        <begin position="56"/>
        <end position="78"/>
    </location>
</feature>
<evidence type="ECO:0000256" key="7">
    <source>
        <dbReference type="SAM" id="Phobius"/>
    </source>
</evidence>
<evidence type="ECO:0000256" key="4">
    <source>
        <dbReference type="ARBA" id="ARBA00022692"/>
    </source>
</evidence>
<accession>A0A448P054</accession>
<evidence type="ECO:0000256" key="1">
    <source>
        <dbReference type="ARBA" id="ARBA00004651"/>
    </source>
</evidence>
<dbReference type="RefSeq" id="WP_051238018.1">
    <property type="nucleotide sequence ID" value="NZ_JAKDOF010000183.1"/>
</dbReference>
<dbReference type="AlphaFoldDB" id="A0A448P054"/>
<feature type="transmembrane region" description="Helical" evidence="7">
    <location>
        <begin position="128"/>
        <end position="154"/>
    </location>
</feature>
<evidence type="ECO:0000256" key="2">
    <source>
        <dbReference type="ARBA" id="ARBA00009298"/>
    </source>
</evidence>
<organism evidence="9 10">
    <name type="scientific">Acidipropionibacterium jensenii</name>
    <dbReference type="NCBI Taxonomy" id="1749"/>
    <lineage>
        <taxon>Bacteria</taxon>
        <taxon>Bacillati</taxon>
        <taxon>Actinomycetota</taxon>
        <taxon>Actinomycetes</taxon>
        <taxon>Propionibacteriales</taxon>
        <taxon>Propionibacteriaceae</taxon>
        <taxon>Acidipropionibacterium</taxon>
    </lineage>
</organism>
<evidence type="ECO:0000256" key="6">
    <source>
        <dbReference type="ARBA" id="ARBA00023136"/>
    </source>
</evidence>
<feature type="domain" description="ACT" evidence="8">
    <location>
        <begin position="170"/>
        <end position="243"/>
    </location>
</feature>
<protein>
    <submittedName>
        <fullName evidence="9">Putative Mg(2+) transport ATPase</fullName>
    </submittedName>
</protein>
<evidence type="ECO:0000256" key="3">
    <source>
        <dbReference type="ARBA" id="ARBA00022475"/>
    </source>
</evidence>
<dbReference type="PRINTS" id="PR01837">
    <property type="entry name" value="MGTCSAPBPROT"/>
</dbReference>
<evidence type="ECO:0000313" key="10">
    <source>
        <dbReference type="Proteomes" id="UP000277858"/>
    </source>
</evidence>
<keyword evidence="10" id="KW-1185">Reference proteome</keyword>
<name>A0A448P054_9ACTN</name>
<feature type="transmembrane region" description="Helical" evidence="7">
    <location>
        <begin position="25"/>
        <end position="44"/>
    </location>
</feature>
<keyword evidence="3" id="KW-1003">Cell membrane</keyword>
<evidence type="ECO:0000256" key="5">
    <source>
        <dbReference type="ARBA" id="ARBA00022989"/>
    </source>
</evidence>
<dbReference type="InterPro" id="IPR003416">
    <property type="entry name" value="MgtC/SapB/SrpB/YhiD_fam"/>
</dbReference>
<sequence length="247" mass="26255">MTVSDALGWCPLEAGLGLGQSWTQVWELLLALLLTSLVGLERSMRGKGAGLRTQSLVGVSSALFLQVGKYGFFDLMPLMGGDIRLDPSRVASQIVSGIGFLGAGLIITQHSRVRGLTTAASVWESAAIGMAAGAGLWLLAVVVTAMHFVITLGFNSLERVLPTRRHALVHLDVSYVDGHGLLRELLSTITRAGWSVSRAVPRPRPGTDRARLVLELDGPHDTEALVSEITGTDGVLSVEVIPEADLE</sequence>
<keyword evidence="4 7" id="KW-0812">Transmembrane</keyword>
<dbReference type="InterPro" id="IPR002912">
    <property type="entry name" value="ACT_dom"/>
</dbReference>
<evidence type="ECO:0000313" key="9">
    <source>
        <dbReference type="EMBL" id="VEI03587.1"/>
    </source>
</evidence>
<comment type="subcellular location">
    <subcellularLocation>
        <location evidence="1">Cell membrane</location>
        <topology evidence="1">Multi-pass membrane protein</topology>
    </subcellularLocation>
</comment>
<evidence type="ECO:0000259" key="8">
    <source>
        <dbReference type="PROSITE" id="PS51671"/>
    </source>
</evidence>
<comment type="similarity">
    <text evidence="2">Belongs to the MgtC/SapB family.</text>
</comment>
<dbReference type="EMBL" id="LR134473">
    <property type="protein sequence ID" value="VEI03587.1"/>
    <property type="molecule type" value="Genomic_DNA"/>
</dbReference>
<keyword evidence="6 7" id="KW-0472">Membrane</keyword>
<feature type="transmembrane region" description="Helical" evidence="7">
    <location>
        <begin position="90"/>
        <end position="107"/>
    </location>
</feature>
<dbReference type="PROSITE" id="PS51671">
    <property type="entry name" value="ACT"/>
    <property type="match status" value="1"/>
</dbReference>
<dbReference type="STRING" id="1122997.GCA_000425285_00162"/>
<dbReference type="OrthoDB" id="9811198at2"/>
<proteinExistence type="inferred from homology"/>
<reference evidence="9 10" key="1">
    <citation type="submission" date="2018-12" db="EMBL/GenBank/DDBJ databases">
        <authorList>
            <consortium name="Pathogen Informatics"/>
        </authorList>
    </citation>
    <scope>NUCLEOTIDE SEQUENCE [LARGE SCALE GENOMIC DNA]</scope>
    <source>
        <strain evidence="9 10">NCTC13652</strain>
    </source>
</reference>